<dbReference type="GO" id="GO:0003723">
    <property type="term" value="F:RNA binding"/>
    <property type="evidence" value="ECO:0007669"/>
    <property type="project" value="UniProtKB-UniRule"/>
</dbReference>
<dbReference type="Pfam" id="PF17125">
    <property type="entry name" value="Methyltr_RsmF_N"/>
    <property type="match status" value="1"/>
</dbReference>
<reference evidence="10" key="1">
    <citation type="submission" date="2021-02" db="EMBL/GenBank/DDBJ databases">
        <authorList>
            <person name="Dougan E. K."/>
            <person name="Rhodes N."/>
            <person name="Thang M."/>
            <person name="Chan C."/>
        </authorList>
    </citation>
    <scope>NUCLEOTIDE SEQUENCE</scope>
</reference>
<dbReference type="InterPro" id="IPR029063">
    <property type="entry name" value="SAM-dependent_MTases_sf"/>
</dbReference>
<protein>
    <recommendedName>
        <fullName evidence="9">SAM-dependent MTase RsmB/NOP-type domain-containing protein</fullName>
    </recommendedName>
</protein>
<evidence type="ECO:0000256" key="5">
    <source>
        <dbReference type="ARBA" id="ARBA00022691"/>
    </source>
</evidence>
<dbReference type="Gene3D" id="3.30.70.1170">
    <property type="entry name" value="Sun protein, domain 3"/>
    <property type="match status" value="1"/>
</dbReference>
<keyword evidence="11" id="KW-1185">Reference proteome</keyword>
<comment type="similarity">
    <text evidence="1 7">Belongs to the class I-like SAM-binding methyltransferase superfamily. RsmB/NOP family.</text>
</comment>
<accession>A0A813ELK0</accession>
<feature type="binding site" evidence="7">
    <location>
        <position position="270"/>
    </location>
    <ligand>
        <name>S-adenosyl-L-methionine</name>
        <dbReference type="ChEBI" id="CHEBI:59789"/>
    </ligand>
</feature>
<dbReference type="Gene3D" id="3.40.50.150">
    <property type="entry name" value="Vaccinia Virus protein VP39"/>
    <property type="match status" value="1"/>
</dbReference>
<keyword evidence="3 7" id="KW-0489">Methyltransferase</keyword>
<dbReference type="SUPFAM" id="SSF53335">
    <property type="entry name" value="S-adenosyl-L-methionine-dependent methyltransferases"/>
    <property type="match status" value="1"/>
</dbReference>
<organism evidence="10 11">
    <name type="scientific">Polarella glacialis</name>
    <name type="common">Dinoflagellate</name>
    <dbReference type="NCBI Taxonomy" id="89957"/>
    <lineage>
        <taxon>Eukaryota</taxon>
        <taxon>Sar</taxon>
        <taxon>Alveolata</taxon>
        <taxon>Dinophyceae</taxon>
        <taxon>Suessiales</taxon>
        <taxon>Suessiaceae</taxon>
        <taxon>Polarella</taxon>
    </lineage>
</organism>
<dbReference type="Proteomes" id="UP000654075">
    <property type="component" value="Unassembled WGS sequence"/>
</dbReference>
<name>A0A813ELK0_POLGL</name>
<sequence>MRPLSPPCSQATSLRALASATSQPVGLQAPFGERQGQRRRQNATLRRPPQVPRVFLAHLSSCLGLLGLAQRRFLRACARPVRRSFRGNRLKAEQASLLGRLLEAGFTLEPVPWCADGFFHSGSEAQLRGRRSQRTVDEVAAAEEGLPEVAFGLARPHLTGEVYGQESTSMLPAEVLKAALLTPGLAGQSPGSSLRILDLCAAPGSKTTQLGDWLQTIGGLLVANEPDAARHRVLRSNLLRAGIVDCIRTRLDGRRLGDLAPEAFDAVLVDAPCSGEGNIRKASDALDAWADPDQGQRRRRAWSELQWELLQSGWRALRPGGVLVYSTCALNWEEDEAQVLRLLELGGVEPLDPAQLLRLRGDVLGAAQPDLGPASSVPGCLRAWPHALDAEGFFVSCFRKAAGTATEPVPGGALEEQTFRLLDEESAEEVRELARSAQRLGFWPPEPLDGRPARRLALEEDGRIFLLPGPELGRALQRLACEAEEPGVLVASRDKANGGDLQISE</sequence>
<dbReference type="InterPro" id="IPR031341">
    <property type="entry name" value="Methyltr_RsmF_N"/>
</dbReference>
<dbReference type="CDD" id="cd02440">
    <property type="entry name" value="AdoMet_MTases"/>
    <property type="match status" value="1"/>
</dbReference>
<dbReference type="PROSITE" id="PS01153">
    <property type="entry name" value="NOL1_NOP2_SUN"/>
    <property type="match status" value="1"/>
</dbReference>
<keyword evidence="4 7" id="KW-0808">Transferase</keyword>
<dbReference type="EMBL" id="CAJNNV010011525">
    <property type="protein sequence ID" value="CAE8599833.1"/>
    <property type="molecule type" value="Genomic_DNA"/>
</dbReference>
<dbReference type="GO" id="GO:0070475">
    <property type="term" value="P:rRNA base methylation"/>
    <property type="evidence" value="ECO:0007669"/>
    <property type="project" value="TreeGrafter"/>
</dbReference>
<evidence type="ECO:0000256" key="6">
    <source>
        <dbReference type="ARBA" id="ARBA00022884"/>
    </source>
</evidence>
<proteinExistence type="inferred from homology"/>
<evidence type="ECO:0000259" key="9">
    <source>
        <dbReference type="PROSITE" id="PS51686"/>
    </source>
</evidence>
<feature type="region of interest" description="Disordered" evidence="8">
    <location>
        <begin position="19"/>
        <end position="47"/>
    </location>
</feature>
<evidence type="ECO:0000313" key="10">
    <source>
        <dbReference type="EMBL" id="CAE8599833.1"/>
    </source>
</evidence>
<dbReference type="PROSITE" id="PS51686">
    <property type="entry name" value="SAM_MT_RSMB_NOP"/>
    <property type="match status" value="1"/>
</dbReference>
<dbReference type="PANTHER" id="PTHR22807:SF30">
    <property type="entry name" value="28S RRNA (CYTOSINE(4447)-C(5))-METHYLTRANSFERASE-RELATED"/>
    <property type="match status" value="1"/>
</dbReference>
<evidence type="ECO:0000256" key="1">
    <source>
        <dbReference type="ARBA" id="ARBA00007494"/>
    </source>
</evidence>
<dbReference type="InterPro" id="IPR001678">
    <property type="entry name" value="MeTrfase_RsmB-F_NOP2_dom"/>
</dbReference>
<evidence type="ECO:0000256" key="2">
    <source>
        <dbReference type="ARBA" id="ARBA00022490"/>
    </source>
</evidence>
<evidence type="ECO:0000256" key="8">
    <source>
        <dbReference type="SAM" id="MobiDB-lite"/>
    </source>
</evidence>
<dbReference type="GO" id="GO:0009383">
    <property type="term" value="F:rRNA (cytosine-C5-)-methyltransferase activity"/>
    <property type="evidence" value="ECO:0007669"/>
    <property type="project" value="TreeGrafter"/>
</dbReference>
<keyword evidence="6 7" id="KW-0694">RNA-binding</keyword>
<feature type="non-terminal residue" evidence="10">
    <location>
        <position position="505"/>
    </location>
</feature>
<dbReference type="InterPro" id="IPR023267">
    <property type="entry name" value="RCMT"/>
</dbReference>
<keyword evidence="2" id="KW-0963">Cytoplasm</keyword>
<dbReference type="PANTHER" id="PTHR22807">
    <property type="entry name" value="NOP2 YEAST -RELATED NOL1/NOP2/FMU SUN DOMAIN-CONTAINING"/>
    <property type="match status" value="1"/>
</dbReference>
<dbReference type="OrthoDB" id="6093671at2759"/>
<feature type="binding site" evidence="7">
    <location>
        <position position="225"/>
    </location>
    <ligand>
        <name>S-adenosyl-L-methionine</name>
        <dbReference type="ChEBI" id="CHEBI:59789"/>
    </ligand>
</feature>
<feature type="domain" description="SAM-dependent MTase RsmB/NOP-type" evidence="9">
    <location>
        <begin position="73"/>
        <end position="401"/>
    </location>
</feature>
<comment type="caution">
    <text evidence="10">The sequence shown here is derived from an EMBL/GenBank/DDBJ whole genome shotgun (WGS) entry which is preliminary data.</text>
</comment>
<evidence type="ECO:0000256" key="7">
    <source>
        <dbReference type="PROSITE-ProRule" id="PRU01023"/>
    </source>
</evidence>
<feature type="binding site" evidence="7">
    <location>
        <begin position="200"/>
        <end position="206"/>
    </location>
    <ligand>
        <name>S-adenosyl-L-methionine</name>
        <dbReference type="ChEBI" id="CHEBI:59789"/>
    </ligand>
</feature>
<dbReference type="Pfam" id="PF01189">
    <property type="entry name" value="Methyltr_RsmB-F"/>
    <property type="match status" value="1"/>
</dbReference>
<dbReference type="AlphaFoldDB" id="A0A813ELK0"/>
<evidence type="ECO:0000256" key="4">
    <source>
        <dbReference type="ARBA" id="ARBA00022679"/>
    </source>
</evidence>
<dbReference type="InterPro" id="IPR049560">
    <property type="entry name" value="MeTrfase_RsmB-F_NOP2_cat"/>
</dbReference>
<evidence type="ECO:0000256" key="3">
    <source>
        <dbReference type="ARBA" id="ARBA00022603"/>
    </source>
</evidence>
<evidence type="ECO:0000313" key="11">
    <source>
        <dbReference type="Proteomes" id="UP000654075"/>
    </source>
</evidence>
<dbReference type="InterPro" id="IPR018314">
    <property type="entry name" value="RsmB/NOL1/NOP2-like_CS"/>
</dbReference>
<gene>
    <name evidence="10" type="ORF">PGLA1383_LOCUS18175</name>
</gene>
<feature type="active site" description="Nucleophile" evidence="7">
    <location>
        <position position="328"/>
    </location>
</feature>
<feature type="binding site" evidence="7">
    <location>
        <position position="252"/>
    </location>
    <ligand>
        <name>S-adenosyl-L-methionine</name>
        <dbReference type="ChEBI" id="CHEBI:59789"/>
    </ligand>
</feature>
<dbReference type="PRINTS" id="PR02008">
    <property type="entry name" value="RCMTFAMILY"/>
</dbReference>
<keyword evidence="5 7" id="KW-0949">S-adenosyl-L-methionine</keyword>